<proteinExistence type="predicted"/>
<dbReference type="AlphaFoldDB" id="A0AAV1J5Q6"/>
<comment type="caution">
    <text evidence="1">The sequence shown here is derived from an EMBL/GenBank/DDBJ whole genome shotgun (WGS) entry which is preliminary data.</text>
</comment>
<keyword evidence="2" id="KW-1185">Reference proteome</keyword>
<dbReference type="EMBL" id="CAVLEF010000006">
    <property type="protein sequence ID" value="CAK1544706.1"/>
    <property type="molecule type" value="Genomic_DNA"/>
</dbReference>
<dbReference type="Proteomes" id="UP001497472">
    <property type="component" value="Unassembled WGS sequence"/>
</dbReference>
<reference evidence="1 2" key="1">
    <citation type="submission" date="2023-11" db="EMBL/GenBank/DDBJ databases">
        <authorList>
            <person name="Okamura Y."/>
        </authorList>
    </citation>
    <scope>NUCLEOTIDE SEQUENCE [LARGE SCALE GENOMIC DNA]</scope>
</reference>
<name>A0AAV1J5Q6_9NEOP</name>
<evidence type="ECO:0000313" key="1">
    <source>
        <dbReference type="EMBL" id="CAK1544706.1"/>
    </source>
</evidence>
<gene>
    <name evidence="1" type="ORF">LNINA_LOCUS4428</name>
</gene>
<evidence type="ECO:0000313" key="2">
    <source>
        <dbReference type="Proteomes" id="UP001497472"/>
    </source>
</evidence>
<organism evidence="1 2">
    <name type="scientific">Leptosia nina</name>
    <dbReference type="NCBI Taxonomy" id="320188"/>
    <lineage>
        <taxon>Eukaryota</taxon>
        <taxon>Metazoa</taxon>
        <taxon>Ecdysozoa</taxon>
        <taxon>Arthropoda</taxon>
        <taxon>Hexapoda</taxon>
        <taxon>Insecta</taxon>
        <taxon>Pterygota</taxon>
        <taxon>Neoptera</taxon>
        <taxon>Endopterygota</taxon>
        <taxon>Lepidoptera</taxon>
        <taxon>Glossata</taxon>
        <taxon>Ditrysia</taxon>
        <taxon>Papilionoidea</taxon>
        <taxon>Pieridae</taxon>
        <taxon>Pierinae</taxon>
        <taxon>Leptosia</taxon>
    </lineage>
</organism>
<protein>
    <submittedName>
        <fullName evidence="1">Uncharacterized protein</fullName>
    </submittedName>
</protein>
<sequence>MRRMDCRCRIERSAVPLFDLKRSWPSEFFEVSTSIKRSGCHLKTREVIILRFGLRLRNSESFPVKKKLKAIERVSRREGLTNGGRLLPPHLHAMQAPKTPVHRLCCEATQCLPLSKYYRSHAVNAAESTHDEL</sequence>
<accession>A0AAV1J5Q6</accession>